<accession>A0AC34GSJ9</accession>
<sequence>MKSCKTFKLLHLQLGQSYLKALVIARNRHTFDMISFCIDTIKNPGTMIQQGVPDPKYEIHAKTVTVLNTMYLVNVHPLKFDKILPKLDLSKTCKLYVNLNFEIKEEFMKILLQPCIADLTMKLVFHANIDPVLLAFQRCPKLKDVQ</sequence>
<dbReference type="Proteomes" id="UP000887579">
    <property type="component" value="Unplaced"/>
</dbReference>
<proteinExistence type="predicted"/>
<organism evidence="1 2">
    <name type="scientific">Panagrolaimus sp. ES5</name>
    <dbReference type="NCBI Taxonomy" id="591445"/>
    <lineage>
        <taxon>Eukaryota</taxon>
        <taxon>Metazoa</taxon>
        <taxon>Ecdysozoa</taxon>
        <taxon>Nematoda</taxon>
        <taxon>Chromadorea</taxon>
        <taxon>Rhabditida</taxon>
        <taxon>Tylenchina</taxon>
        <taxon>Panagrolaimomorpha</taxon>
        <taxon>Panagrolaimoidea</taxon>
        <taxon>Panagrolaimidae</taxon>
        <taxon>Panagrolaimus</taxon>
    </lineage>
</organism>
<protein>
    <submittedName>
        <fullName evidence="2">Uncharacterized protein</fullName>
    </submittedName>
</protein>
<evidence type="ECO:0000313" key="1">
    <source>
        <dbReference type="Proteomes" id="UP000887579"/>
    </source>
</evidence>
<dbReference type="WBParaSite" id="ES5_v2.g7711.t1">
    <property type="protein sequence ID" value="ES5_v2.g7711.t1"/>
    <property type="gene ID" value="ES5_v2.g7711"/>
</dbReference>
<evidence type="ECO:0000313" key="2">
    <source>
        <dbReference type="WBParaSite" id="ES5_v2.g7711.t1"/>
    </source>
</evidence>
<name>A0AC34GSJ9_9BILA</name>
<reference evidence="2" key="1">
    <citation type="submission" date="2022-11" db="UniProtKB">
        <authorList>
            <consortium name="WormBaseParasite"/>
        </authorList>
    </citation>
    <scope>IDENTIFICATION</scope>
</reference>